<reference evidence="2" key="1">
    <citation type="journal article" date="2020" name="PLoS ONE">
        <title>Isolation and characterization of Streptomyces bacteriophages and Streptomyces strains encoding biosynthetic arsenals: Streptomyces strains and phages for antibiotic discovery.</title>
        <authorList>
            <person name="Montano E.T."/>
            <person name="Nideffer J.F."/>
            <person name="Brumage L."/>
            <person name="Erb M."/>
            <person name="Derman A.I."/>
            <person name="Davis J.P."/>
            <person name="Estrada E."/>
            <person name="Fu S."/>
            <person name="Le D."/>
            <person name="Vuppala A."/>
            <person name="Tran C."/>
            <person name="Luterstein E."/>
            <person name="Lakkaraju S."/>
            <person name="Panchagnula S."/>
            <person name="Ren C."/>
            <person name="Doan J."/>
            <person name="Tran S."/>
            <person name="Soriano J."/>
            <person name="Fujita Y."/>
            <person name="Gutala P."/>
            <person name="Fujii Q."/>
            <person name="Lee M."/>
            <person name="Bui A."/>
            <person name="Villarreal C."/>
            <person name="Shing S.R."/>
            <person name="Kim S."/>
            <person name="Freeman D."/>
            <person name="Racha V."/>
            <person name="Ho A."/>
            <person name="Kumar P."/>
            <person name="Falah K."/>
            <person name="Dawson T."/>
            <person name="Enustun E."/>
            <person name="Prichard A."/>
            <person name="Gomez A."/>
            <person name="Khanna K."/>
            <person name="Trigg S."/>
            <person name="Fernandez L."/>
            <person name="Pogliano K."/>
            <person name="Pogliano J."/>
        </authorList>
    </citation>
    <scope>NUCLEOTIDE SEQUENCE</scope>
    <source>
        <strain evidence="2">QF2</strain>
    </source>
</reference>
<sequence length="63" mass="6999">MSRDEVAEYLGIAPGSVRKQMSSWGITSTPVRGPKRMEARYPAAEVQARAARRRGQGHRSDLD</sequence>
<accession>A0A927BLH2</accession>
<name>A0A927BLH2_STRGL</name>
<comment type="caution">
    <text evidence="2">The sequence shown here is derived from an EMBL/GenBank/DDBJ whole genome shotgun (WGS) entry which is preliminary data.</text>
</comment>
<gene>
    <name evidence="2" type="ORF">ID875_21310</name>
</gene>
<evidence type="ECO:0000256" key="1">
    <source>
        <dbReference type="SAM" id="MobiDB-lite"/>
    </source>
</evidence>
<evidence type="ECO:0008006" key="3">
    <source>
        <dbReference type="Google" id="ProtNLM"/>
    </source>
</evidence>
<dbReference type="AlphaFoldDB" id="A0A927BLH2"/>
<protein>
    <recommendedName>
        <fullName evidence="3">DNA-binding protein</fullName>
    </recommendedName>
</protein>
<dbReference type="EMBL" id="JACWUS010000005">
    <property type="protein sequence ID" value="MBD2829904.1"/>
    <property type="molecule type" value="Genomic_DNA"/>
</dbReference>
<proteinExistence type="predicted"/>
<feature type="compositionally biased region" description="Polar residues" evidence="1">
    <location>
        <begin position="20"/>
        <end position="30"/>
    </location>
</feature>
<feature type="region of interest" description="Disordered" evidence="1">
    <location>
        <begin position="20"/>
        <end position="39"/>
    </location>
</feature>
<evidence type="ECO:0000313" key="2">
    <source>
        <dbReference type="EMBL" id="MBD2829904.1"/>
    </source>
</evidence>
<organism evidence="2">
    <name type="scientific">Streptomyces globisporus</name>
    <dbReference type="NCBI Taxonomy" id="1908"/>
    <lineage>
        <taxon>Bacteria</taxon>
        <taxon>Bacillati</taxon>
        <taxon>Actinomycetota</taxon>
        <taxon>Actinomycetes</taxon>
        <taxon>Kitasatosporales</taxon>
        <taxon>Streptomycetaceae</taxon>
        <taxon>Streptomyces</taxon>
    </lineage>
</organism>